<dbReference type="PANTHER" id="PTHR48207">
    <property type="entry name" value="SUCCINATE--HYDROXYMETHYLGLUTARATE COA-TRANSFERASE"/>
    <property type="match status" value="1"/>
</dbReference>
<dbReference type="PANTHER" id="PTHR48207:SF3">
    <property type="entry name" value="SUCCINATE--HYDROXYMETHYLGLUTARATE COA-TRANSFERASE"/>
    <property type="match status" value="1"/>
</dbReference>
<evidence type="ECO:0000313" key="2">
    <source>
        <dbReference type="EMBL" id="MFC3674909.1"/>
    </source>
</evidence>
<dbReference type="InterPro" id="IPR044855">
    <property type="entry name" value="CoA-Trfase_III_dom3_sf"/>
</dbReference>
<dbReference type="Pfam" id="PF02515">
    <property type="entry name" value="CoA_transf_3"/>
    <property type="match status" value="1"/>
</dbReference>
<protein>
    <submittedName>
        <fullName evidence="2">CoA transferase</fullName>
    </submittedName>
</protein>
<gene>
    <name evidence="2" type="ORF">ACFOOQ_05085</name>
</gene>
<proteinExistence type="predicted"/>
<dbReference type="Proteomes" id="UP001595711">
    <property type="component" value="Unassembled WGS sequence"/>
</dbReference>
<dbReference type="SUPFAM" id="SSF89796">
    <property type="entry name" value="CoA-transferase family III (CaiB/BaiF)"/>
    <property type="match status" value="1"/>
</dbReference>
<keyword evidence="1 2" id="KW-0808">Transferase</keyword>
<dbReference type="InterPro" id="IPR023606">
    <property type="entry name" value="CoA-Trfase_III_dom_1_sf"/>
</dbReference>
<keyword evidence="3" id="KW-1185">Reference proteome</keyword>
<name>A0ABV7VBQ1_9PROT</name>
<sequence length="397" mass="43138">MTRAGGNGQAGPLAGVRAVEISYQAGAVAGRILADLGAEVIKIEPDGGEASRMAEPCATLPDGGRISYFWLGFNVSKRSMCLDLATQEGRRAFAGLMTSTDIVVTDYQRLSKTENDELAAMARQANPSIIWTEIWPFGRDIPFVATDTTLQAMGGHLFLNGDIDRPPVPIGVPVAIMQGGAEAASAALMAYYHRLKTGTGQRVDISIQECIVWTLLNTTMAWQLLGLTEMRGGAVRKERANRFYTRLVWPCRDGHIFFGPVGGGGGAAREKSYAALVAWMREEGAADAILMAQDWNGPEQFSIPQTDYDAVTDVIGRFIQTKTVDELMERAVKDRILLAPVAGVSQILQNKNARHRGFYDLLEDAGRALRIEYPARWAKFSETPLCDVRAAPAVGEA</sequence>
<evidence type="ECO:0000313" key="3">
    <source>
        <dbReference type="Proteomes" id="UP001595711"/>
    </source>
</evidence>
<dbReference type="EMBL" id="JBHRYJ010000001">
    <property type="protein sequence ID" value="MFC3674909.1"/>
    <property type="molecule type" value="Genomic_DNA"/>
</dbReference>
<dbReference type="Gene3D" id="3.30.1540.10">
    <property type="entry name" value="formyl-coa transferase, domain 3"/>
    <property type="match status" value="1"/>
</dbReference>
<reference evidence="3" key="1">
    <citation type="journal article" date="2019" name="Int. J. Syst. Evol. Microbiol.">
        <title>The Global Catalogue of Microorganisms (GCM) 10K type strain sequencing project: providing services to taxonomists for standard genome sequencing and annotation.</title>
        <authorList>
            <consortium name="The Broad Institute Genomics Platform"/>
            <consortium name="The Broad Institute Genome Sequencing Center for Infectious Disease"/>
            <person name="Wu L."/>
            <person name="Ma J."/>
        </authorList>
    </citation>
    <scope>NUCLEOTIDE SEQUENCE [LARGE SCALE GENOMIC DNA]</scope>
    <source>
        <strain evidence="3">KCTC 42182</strain>
    </source>
</reference>
<dbReference type="Gene3D" id="3.40.50.10540">
    <property type="entry name" value="Crotonobetainyl-coa:carnitine coa-transferase, domain 1"/>
    <property type="match status" value="1"/>
</dbReference>
<dbReference type="RefSeq" id="WP_379722480.1">
    <property type="nucleotide sequence ID" value="NZ_JBHRYJ010000001.1"/>
</dbReference>
<dbReference type="InterPro" id="IPR050483">
    <property type="entry name" value="CoA-transferase_III_domain"/>
</dbReference>
<dbReference type="InterPro" id="IPR003673">
    <property type="entry name" value="CoA-Trfase_fam_III"/>
</dbReference>
<evidence type="ECO:0000256" key="1">
    <source>
        <dbReference type="ARBA" id="ARBA00022679"/>
    </source>
</evidence>
<comment type="caution">
    <text evidence="2">The sequence shown here is derived from an EMBL/GenBank/DDBJ whole genome shotgun (WGS) entry which is preliminary data.</text>
</comment>
<accession>A0ABV7VBQ1</accession>
<organism evidence="2 3">
    <name type="scientific">Ferrovibrio xuzhouensis</name>
    <dbReference type="NCBI Taxonomy" id="1576914"/>
    <lineage>
        <taxon>Bacteria</taxon>
        <taxon>Pseudomonadati</taxon>
        <taxon>Pseudomonadota</taxon>
        <taxon>Alphaproteobacteria</taxon>
        <taxon>Rhodospirillales</taxon>
        <taxon>Rhodospirillaceae</taxon>
        <taxon>Ferrovibrio</taxon>
    </lineage>
</organism>
<dbReference type="GO" id="GO:0016740">
    <property type="term" value="F:transferase activity"/>
    <property type="evidence" value="ECO:0007669"/>
    <property type="project" value="UniProtKB-KW"/>
</dbReference>